<dbReference type="RefSeq" id="WP_305008658.1">
    <property type="nucleotide sequence ID" value="NZ_JAUQSY010000018.1"/>
</dbReference>
<keyword evidence="3" id="KW-1185">Reference proteome</keyword>
<dbReference type="Pfam" id="PF07995">
    <property type="entry name" value="GSDH"/>
    <property type="match status" value="1"/>
</dbReference>
<dbReference type="InterPro" id="IPR011042">
    <property type="entry name" value="6-blade_b-propeller_TolB-like"/>
</dbReference>
<dbReference type="Gene3D" id="2.120.10.30">
    <property type="entry name" value="TolB, C-terminal domain"/>
    <property type="match status" value="1"/>
</dbReference>
<reference evidence="2" key="1">
    <citation type="submission" date="2023-07" db="EMBL/GenBank/DDBJ databases">
        <authorList>
            <person name="Kim M.K."/>
        </authorList>
    </citation>
    <scope>NUCLEOTIDE SEQUENCE</scope>
    <source>
        <strain evidence="2">ASUV-10-1</strain>
    </source>
</reference>
<evidence type="ECO:0000313" key="2">
    <source>
        <dbReference type="EMBL" id="MDO7877228.1"/>
    </source>
</evidence>
<gene>
    <name evidence="2" type="ORF">Q5H93_20955</name>
</gene>
<dbReference type="SUPFAM" id="SSF50952">
    <property type="entry name" value="Soluble quinoprotein glucose dehydrogenase"/>
    <property type="match status" value="1"/>
</dbReference>
<organism evidence="2 3">
    <name type="scientific">Hymenobacter aranciens</name>
    <dbReference type="NCBI Taxonomy" id="3063996"/>
    <lineage>
        <taxon>Bacteria</taxon>
        <taxon>Pseudomonadati</taxon>
        <taxon>Bacteroidota</taxon>
        <taxon>Cytophagia</taxon>
        <taxon>Cytophagales</taxon>
        <taxon>Hymenobacteraceae</taxon>
        <taxon>Hymenobacter</taxon>
    </lineage>
</organism>
<dbReference type="PROSITE" id="PS51257">
    <property type="entry name" value="PROKAR_LIPOPROTEIN"/>
    <property type="match status" value="1"/>
</dbReference>
<dbReference type="InterPro" id="IPR012938">
    <property type="entry name" value="Glc/Sorbosone_DH"/>
</dbReference>
<protein>
    <submittedName>
        <fullName evidence="2">Sorbosone dehydrogenase family protein</fullName>
    </submittedName>
</protein>
<proteinExistence type="predicted"/>
<dbReference type="EMBL" id="JAUQSY010000018">
    <property type="protein sequence ID" value="MDO7877228.1"/>
    <property type="molecule type" value="Genomic_DNA"/>
</dbReference>
<name>A0ABT9BL07_9BACT</name>
<comment type="caution">
    <text evidence="2">The sequence shown here is derived from an EMBL/GenBank/DDBJ whole genome shotgun (WGS) entry which is preliminary data.</text>
</comment>
<accession>A0ABT9BL07</accession>
<evidence type="ECO:0000259" key="1">
    <source>
        <dbReference type="Pfam" id="PF07995"/>
    </source>
</evidence>
<dbReference type="PANTHER" id="PTHR19328">
    <property type="entry name" value="HEDGEHOG-INTERACTING PROTEIN"/>
    <property type="match status" value="1"/>
</dbReference>
<sequence length="447" mass="48424">MFSKPTAFLAALGLLAACSGPSKKEKAVAQADTPAQTVETPDAQRVKLPAPYETKSTTKRVKVIGWPAGKMPVAPAGFTVTEYAGNLTSPRWIYVGGNGDVFVAEANTLPKGTAKEIAAALNLDKSKSLRATSADRITLLRDADKDGKPEVREVFLDKANSPKQPFGMLQLNQYFYVGGTAEVRRYPYETGQTKLTKPGQKILDLPEGGYNNHWTRNLLAARNNATIFVTVGSGSNVQEHGAENEVRRANVLQINPDGSGEKIYASGLRNPIGLGFQPTTGQLWTVVNERDELGDELVPDYFTSVQEGGFYGWPYSYFGQNIDPRRKGEHPELVAKAIVPDVPLEPHVAALGLAFYDKTAFPTKYHNGAFIGEHGSWNRSKFSGYKVMFVPFANGKPGKPEDFLTGFLVGNDEEAYGRPVGVATLPDGSLLVADDAGGKIWRVAVAK</sequence>
<dbReference type="Proteomes" id="UP001176429">
    <property type="component" value="Unassembled WGS sequence"/>
</dbReference>
<dbReference type="InterPro" id="IPR011041">
    <property type="entry name" value="Quinoprot_gluc/sorb_DH_b-prop"/>
</dbReference>
<dbReference type="PANTHER" id="PTHR19328:SF55">
    <property type="entry name" value="BLR6566 PROTEIN"/>
    <property type="match status" value="1"/>
</dbReference>
<feature type="domain" description="Glucose/Sorbosone dehydrogenase" evidence="1">
    <location>
        <begin position="189"/>
        <end position="372"/>
    </location>
</feature>
<evidence type="ECO:0000313" key="3">
    <source>
        <dbReference type="Proteomes" id="UP001176429"/>
    </source>
</evidence>